<dbReference type="GO" id="GO:0004316">
    <property type="term" value="F:3-oxoacyl-[acyl-carrier-protein] reductase (NADPH) activity"/>
    <property type="evidence" value="ECO:0007669"/>
    <property type="project" value="UniProtKB-EC"/>
</dbReference>
<dbReference type="PANTHER" id="PTHR42879">
    <property type="entry name" value="3-OXOACYL-(ACYL-CARRIER-PROTEIN) REDUCTASE"/>
    <property type="match status" value="1"/>
</dbReference>
<dbReference type="AlphaFoldDB" id="A0A378MCC2"/>
<proteinExistence type="inferred from homology"/>
<gene>
    <name evidence="3" type="primary">fabG_3</name>
    <name evidence="3" type="ORF">NCTC10815_00460</name>
</gene>
<sequence>MDQKGVQALNTKVKYALITGASGAIGQAIALKLAKQGFHLYLHYRANKDSIDQLIPKLLAEGVDVIPIQADFSKSEDVSHVEAQLFQIDLFVHAAGNSYYQLFQDTEMATVDELWDIHVRFPMQLLQGILPKLLKNKEGRIIFISSIWGEIGASMEVAYSTVKGAQIAFCRALSKEIASSGVTVNVVSPGYIETAMNQGFDEGEKQAIQAEIPLRHFGKSDDVAEAVAFLASSDSHYITGQVLRINGGWLM</sequence>
<organism evidence="3 4">
    <name type="scientific">Listeria grayi</name>
    <name type="common">Listeria murrayi</name>
    <dbReference type="NCBI Taxonomy" id="1641"/>
    <lineage>
        <taxon>Bacteria</taxon>
        <taxon>Bacillati</taxon>
        <taxon>Bacillota</taxon>
        <taxon>Bacilli</taxon>
        <taxon>Bacillales</taxon>
        <taxon>Listeriaceae</taxon>
        <taxon>Listeria</taxon>
    </lineage>
</organism>
<dbReference type="EMBL" id="UGPG01000001">
    <property type="protein sequence ID" value="STY43173.1"/>
    <property type="molecule type" value="Genomic_DNA"/>
</dbReference>
<protein>
    <submittedName>
        <fullName evidence="3">3-oxoacyl-[acyl-carrier-protein] reductase FabG</fullName>
        <ecNumber evidence="3">1.1.1.100</ecNumber>
    </submittedName>
</protein>
<evidence type="ECO:0000256" key="1">
    <source>
        <dbReference type="ARBA" id="ARBA00006484"/>
    </source>
</evidence>
<dbReference type="SUPFAM" id="SSF51735">
    <property type="entry name" value="NAD(P)-binding Rossmann-fold domains"/>
    <property type="match status" value="1"/>
</dbReference>
<comment type="similarity">
    <text evidence="1">Belongs to the short-chain dehydrogenases/reductases (SDR) family.</text>
</comment>
<dbReference type="Gene3D" id="3.40.50.720">
    <property type="entry name" value="NAD(P)-binding Rossmann-like Domain"/>
    <property type="match status" value="1"/>
</dbReference>
<dbReference type="NCBIfam" id="NF047420">
    <property type="entry name" value="EF_P_mod_YmfI"/>
    <property type="match status" value="1"/>
</dbReference>
<dbReference type="Proteomes" id="UP000254879">
    <property type="component" value="Unassembled WGS sequence"/>
</dbReference>
<evidence type="ECO:0000313" key="3">
    <source>
        <dbReference type="EMBL" id="STY43173.1"/>
    </source>
</evidence>
<evidence type="ECO:0000313" key="4">
    <source>
        <dbReference type="Proteomes" id="UP000254879"/>
    </source>
</evidence>
<dbReference type="CDD" id="cd05233">
    <property type="entry name" value="SDR_c"/>
    <property type="match status" value="1"/>
</dbReference>
<dbReference type="PRINTS" id="PR00081">
    <property type="entry name" value="GDHRDH"/>
</dbReference>
<dbReference type="Pfam" id="PF13561">
    <property type="entry name" value="adh_short_C2"/>
    <property type="match status" value="1"/>
</dbReference>
<keyword evidence="2 3" id="KW-0560">Oxidoreductase</keyword>
<reference evidence="3 4" key="1">
    <citation type="submission" date="2018-06" db="EMBL/GenBank/DDBJ databases">
        <authorList>
            <consortium name="Pathogen Informatics"/>
            <person name="Doyle S."/>
        </authorList>
    </citation>
    <scope>NUCLEOTIDE SEQUENCE [LARGE SCALE GENOMIC DNA]</scope>
    <source>
        <strain evidence="4">NCTC 10815</strain>
    </source>
</reference>
<dbReference type="InterPro" id="IPR002347">
    <property type="entry name" value="SDR_fam"/>
</dbReference>
<evidence type="ECO:0000256" key="2">
    <source>
        <dbReference type="ARBA" id="ARBA00023002"/>
    </source>
</evidence>
<dbReference type="InterPro" id="IPR050259">
    <property type="entry name" value="SDR"/>
</dbReference>
<accession>A0A378MCC2</accession>
<dbReference type="PANTHER" id="PTHR42879:SF2">
    <property type="entry name" value="3-OXOACYL-[ACYL-CARRIER-PROTEIN] REDUCTASE FABG"/>
    <property type="match status" value="1"/>
</dbReference>
<dbReference type="FunFam" id="3.40.50.720:FF:000173">
    <property type="entry name" value="3-oxoacyl-[acyl-carrier protein] reductase"/>
    <property type="match status" value="1"/>
</dbReference>
<name>A0A378MCC2_LISGR</name>
<dbReference type="EC" id="1.1.1.100" evidence="3"/>
<dbReference type="InterPro" id="IPR036291">
    <property type="entry name" value="NAD(P)-bd_dom_sf"/>
</dbReference>